<comment type="caution">
    <text evidence="1">The sequence shown here is derived from an EMBL/GenBank/DDBJ whole genome shotgun (WGS) entry which is preliminary data.</text>
</comment>
<reference evidence="1 2" key="1">
    <citation type="submission" date="2022-01" db="EMBL/GenBank/DDBJ databases">
        <authorList>
            <person name="Xiong W."/>
            <person name="Schranz E."/>
        </authorList>
    </citation>
    <scope>NUCLEOTIDE SEQUENCE [LARGE SCALE GENOMIC DNA]</scope>
</reference>
<evidence type="ECO:0000313" key="2">
    <source>
        <dbReference type="Proteomes" id="UP001157418"/>
    </source>
</evidence>
<evidence type="ECO:0000313" key="1">
    <source>
        <dbReference type="EMBL" id="CAH1440756.1"/>
    </source>
</evidence>
<dbReference type="AlphaFoldDB" id="A0AAU9NS29"/>
<dbReference type="EMBL" id="CAKMRJ010005412">
    <property type="protein sequence ID" value="CAH1440756.1"/>
    <property type="molecule type" value="Genomic_DNA"/>
</dbReference>
<protein>
    <submittedName>
        <fullName evidence="1">Uncharacterized protein</fullName>
    </submittedName>
</protein>
<accession>A0AAU9NS29</accession>
<organism evidence="1 2">
    <name type="scientific">Lactuca virosa</name>
    <dbReference type="NCBI Taxonomy" id="75947"/>
    <lineage>
        <taxon>Eukaryota</taxon>
        <taxon>Viridiplantae</taxon>
        <taxon>Streptophyta</taxon>
        <taxon>Embryophyta</taxon>
        <taxon>Tracheophyta</taxon>
        <taxon>Spermatophyta</taxon>
        <taxon>Magnoliopsida</taxon>
        <taxon>eudicotyledons</taxon>
        <taxon>Gunneridae</taxon>
        <taxon>Pentapetalae</taxon>
        <taxon>asterids</taxon>
        <taxon>campanulids</taxon>
        <taxon>Asterales</taxon>
        <taxon>Asteraceae</taxon>
        <taxon>Cichorioideae</taxon>
        <taxon>Cichorieae</taxon>
        <taxon>Lactucinae</taxon>
        <taxon>Lactuca</taxon>
    </lineage>
</organism>
<name>A0AAU9NS29_9ASTR</name>
<proteinExistence type="predicted"/>
<gene>
    <name evidence="1" type="ORF">LVIROSA_LOCUS26869</name>
</gene>
<keyword evidence="2" id="KW-1185">Reference proteome</keyword>
<dbReference type="Proteomes" id="UP001157418">
    <property type="component" value="Unassembled WGS sequence"/>
</dbReference>
<sequence>MAQFEVDQEIKIEQYFAAWWSGNVESNEVSSAITTVFFISSHRPQESNEVSSAITTVFFISSHRPQFQLWVRFEILFQCDAYGGSLLMMRIIATCLRLKRGYLQENTKRHNKECVWIKWIWRGI</sequence>